<accession>A0A1S4D375</accession>
<reference evidence="1" key="1">
    <citation type="journal article" date="2014" name="Nat. Commun.">
        <title>The tobacco genome sequence and its comparison with those of tomato and potato.</title>
        <authorList>
            <person name="Sierro N."/>
            <person name="Battey J.N."/>
            <person name="Ouadi S."/>
            <person name="Bakaher N."/>
            <person name="Bovet L."/>
            <person name="Willig A."/>
            <person name="Goepfert S."/>
            <person name="Peitsch M.C."/>
            <person name="Ivanov N.V."/>
        </authorList>
    </citation>
    <scope>NUCLEOTIDE SEQUENCE [LARGE SCALE GENOMIC DNA]</scope>
</reference>
<evidence type="ECO:0000313" key="2">
    <source>
        <dbReference type="RefSeq" id="XP_016507724.2"/>
    </source>
</evidence>
<dbReference type="OrthoDB" id="1421425at2759"/>
<dbReference type="RefSeq" id="XP_016507724.2">
    <property type="nucleotide sequence ID" value="XM_016652238.2"/>
</dbReference>
<dbReference type="OMA" id="KGWINNS"/>
<reference evidence="2" key="2">
    <citation type="submission" date="2025-08" db="UniProtKB">
        <authorList>
            <consortium name="RefSeq"/>
        </authorList>
    </citation>
    <scope>IDENTIFICATION</scope>
    <source>
        <tissue evidence="2">Leaf</tissue>
    </source>
</reference>
<dbReference type="Proteomes" id="UP000790787">
    <property type="component" value="Chromosome 10"/>
</dbReference>
<dbReference type="Pfam" id="PF03004">
    <property type="entry name" value="Transposase_24"/>
    <property type="match status" value="1"/>
</dbReference>
<dbReference type="PANTHER" id="PTHR33144:SF45">
    <property type="entry name" value="TRANSPOSASE TNP1_EN_SPM-LIKE DOMAIN-CONTAINING PROTEIN"/>
    <property type="match status" value="1"/>
</dbReference>
<dbReference type="KEGG" id="nta:107825383"/>
<gene>
    <name evidence="2" type="primary">LOC107825383</name>
</gene>
<dbReference type="PaxDb" id="4097-A0A1S4D316"/>
<proteinExistence type="predicted"/>
<dbReference type="InterPro" id="IPR004252">
    <property type="entry name" value="Probable_transposase_24"/>
</dbReference>
<evidence type="ECO:0000313" key="1">
    <source>
        <dbReference type="Proteomes" id="UP000790787"/>
    </source>
</evidence>
<dbReference type="PANTHER" id="PTHR33144">
    <property type="entry name" value="OS10G0409366 PROTEIN-RELATED"/>
    <property type="match status" value="1"/>
</dbReference>
<name>A0A1S4D375_TOBAC</name>
<dbReference type="STRING" id="4097.A0A1S4D316"/>
<protein>
    <submittedName>
        <fullName evidence="2">Uncharacterized protein LOC107825383</fullName>
    </submittedName>
</protein>
<keyword evidence="1" id="KW-1185">Reference proteome</keyword>
<sequence>MPKQNRVKNSFKSIKGSSSLAPEQSSHAQSQAQASYSSSDRDSLRHTQPIIPSSSTNRVSSQNGILASSINRVSSQNRIPTSSTNRVSSQNGIPASSTNRVSSQNGIPSSSSDGVSSQPTTRRRVTDDSEPRDWVVDVIDERQVIKSIRLKVQDVHNLENGSRIIVECDEFAQPIGKSAGLLAGFLGQLATNPRYFPIGFESWASMPKPFVNRAFNDFVMSRFSFTSDPQKVKGWINNSLNKKWKEFRLKLYHEAEDPLLSKEDIIKNVPEGIPMDQWALFVNYRFKEETKALCLRNQRIRGQQTLPHTSGAMSLARRRALMKKQGKEVDRGKVWTETHKRKDGSYVNDQAREIGERIEEIRRQKPETRAEISPNDALGVVFGPEHPGRVRGLGMGAVPTVVFKQTSRQDGCSYMGAASTSAPPPQWVQEMANMRSQLNVLTSLFQMKIGNIPEEFAHLFPTPSQAPNLGDGVPSPTGPRRSFDGSNYENGASNN</sequence>
<organism evidence="1 2">
    <name type="scientific">Nicotiana tabacum</name>
    <name type="common">Common tobacco</name>
    <dbReference type="NCBI Taxonomy" id="4097"/>
    <lineage>
        <taxon>Eukaryota</taxon>
        <taxon>Viridiplantae</taxon>
        <taxon>Streptophyta</taxon>
        <taxon>Embryophyta</taxon>
        <taxon>Tracheophyta</taxon>
        <taxon>Spermatophyta</taxon>
        <taxon>Magnoliopsida</taxon>
        <taxon>eudicotyledons</taxon>
        <taxon>Gunneridae</taxon>
        <taxon>Pentapetalae</taxon>
        <taxon>asterids</taxon>
        <taxon>lamiids</taxon>
        <taxon>Solanales</taxon>
        <taxon>Solanaceae</taxon>
        <taxon>Nicotianoideae</taxon>
        <taxon>Nicotianeae</taxon>
        <taxon>Nicotiana</taxon>
    </lineage>
</organism>